<dbReference type="Proteomes" id="UP001202328">
    <property type="component" value="Unassembled WGS sequence"/>
</dbReference>
<sequence>MARKSSRMNLLMQRMSNRRNLALYDVSELHSLMVQDSVSMDLPTSYDDDNDKIGKQVCVCRWPHTILSICSQLVLGVVDPNDLSSHTAGISDVQGAPL</sequence>
<accession>A0AAD4XA34</accession>
<dbReference type="AlphaFoldDB" id="A0AAD4XA34"/>
<proteinExistence type="predicted"/>
<evidence type="ECO:0000313" key="2">
    <source>
        <dbReference type="Proteomes" id="UP001202328"/>
    </source>
</evidence>
<dbReference type="EMBL" id="JAJJMB010012638">
    <property type="protein sequence ID" value="KAI3874864.1"/>
    <property type="molecule type" value="Genomic_DNA"/>
</dbReference>
<organism evidence="1 2">
    <name type="scientific">Papaver atlanticum</name>
    <dbReference type="NCBI Taxonomy" id="357466"/>
    <lineage>
        <taxon>Eukaryota</taxon>
        <taxon>Viridiplantae</taxon>
        <taxon>Streptophyta</taxon>
        <taxon>Embryophyta</taxon>
        <taxon>Tracheophyta</taxon>
        <taxon>Spermatophyta</taxon>
        <taxon>Magnoliopsida</taxon>
        <taxon>Ranunculales</taxon>
        <taxon>Papaveraceae</taxon>
        <taxon>Papaveroideae</taxon>
        <taxon>Papaver</taxon>
    </lineage>
</organism>
<name>A0AAD4XA34_9MAGN</name>
<protein>
    <submittedName>
        <fullName evidence="1">Uncharacterized protein</fullName>
    </submittedName>
</protein>
<comment type="caution">
    <text evidence="1">The sequence shown here is derived from an EMBL/GenBank/DDBJ whole genome shotgun (WGS) entry which is preliminary data.</text>
</comment>
<keyword evidence="2" id="KW-1185">Reference proteome</keyword>
<evidence type="ECO:0000313" key="1">
    <source>
        <dbReference type="EMBL" id="KAI3874864.1"/>
    </source>
</evidence>
<gene>
    <name evidence="1" type="ORF">MKW98_019437</name>
</gene>
<reference evidence="1" key="1">
    <citation type="submission" date="2022-04" db="EMBL/GenBank/DDBJ databases">
        <title>A functionally conserved STORR gene fusion in Papaver species that diverged 16.8 million years ago.</title>
        <authorList>
            <person name="Catania T."/>
        </authorList>
    </citation>
    <scope>NUCLEOTIDE SEQUENCE</scope>
    <source>
        <strain evidence="1">S-188037</strain>
    </source>
</reference>